<dbReference type="EMBL" id="JBBJCI010000375">
    <property type="protein sequence ID" value="KAK7231688.1"/>
    <property type="molecule type" value="Genomic_DNA"/>
</dbReference>
<sequence>MVILSSDERFADPPLSATAYSWRQDDSWKTDKHLCLEKVKENGLYLATAAEEMRSNRRIVLAAVKSDGHALNVASEALKNDEEIVFAAIEQDGDSLSFAGDTLEPQGPVQRDRLRPWKDKYKPQVKGRRHLKNNFEDGLEEEETNGFGGDE</sequence>
<evidence type="ECO:0000256" key="1">
    <source>
        <dbReference type="SAM" id="MobiDB-lite"/>
    </source>
</evidence>
<evidence type="ECO:0000259" key="2">
    <source>
        <dbReference type="Pfam" id="PF13475"/>
    </source>
</evidence>
<evidence type="ECO:0000313" key="3">
    <source>
        <dbReference type="EMBL" id="KAK7231688.1"/>
    </source>
</evidence>
<keyword evidence="4" id="KW-1185">Reference proteome</keyword>
<proteinExistence type="predicted"/>
<evidence type="ECO:0000313" key="4">
    <source>
        <dbReference type="Proteomes" id="UP001363151"/>
    </source>
</evidence>
<name>A0ABR1FIT5_AURAN</name>
<reference evidence="3 4" key="1">
    <citation type="submission" date="2024-03" db="EMBL/GenBank/DDBJ databases">
        <title>Aureococcus anophagefferens CCMP1851 and Kratosvirus quantuckense: Draft genome of a second virus-susceptible host strain in the model system.</title>
        <authorList>
            <person name="Chase E."/>
            <person name="Truchon A.R."/>
            <person name="Schepens W."/>
            <person name="Wilhelm S.W."/>
        </authorList>
    </citation>
    <scope>NUCLEOTIDE SEQUENCE [LARGE SCALE GENOMIC DNA]</scope>
    <source>
        <strain evidence="3 4">CCMP1851</strain>
    </source>
</reference>
<accession>A0ABR1FIT5</accession>
<dbReference type="Pfam" id="PF13475">
    <property type="entry name" value="DUF4116"/>
    <property type="match status" value="1"/>
</dbReference>
<comment type="caution">
    <text evidence="3">The sequence shown here is derived from an EMBL/GenBank/DDBJ whole genome shotgun (WGS) entry which is preliminary data.</text>
</comment>
<organism evidence="3 4">
    <name type="scientific">Aureococcus anophagefferens</name>
    <name type="common">Harmful bloom alga</name>
    <dbReference type="NCBI Taxonomy" id="44056"/>
    <lineage>
        <taxon>Eukaryota</taxon>
        <taxon>Sar</taxon>
        <taxon>Stramenopiles</taxon>
        <taxon>Ochrophyta</taxon>
        <taxon>Pelagophyceae</taxon>
        <taxon>Pelagomonadales</taxon>
        <taxon>Pelagomonadaceae</taxon>
        <taxon>Aureococcus</taxon>
    </lineage>
</organism>
<dbReference type="InterPro" id="IPR025197">
    <property type="entry name" value="DUF4116"/>
</dbReference>
<dbReference type="Proteomes" id="UP001363151">
    <property type="component" value="Unassembled WGS sequence"/>
</dbReference>
<protein>
    <recommendedName>
        <fullName evidence="2">DUF4116 domain-containing protein</fullName>
    </recommendedName>
</protein>
<feature type="region of interest" description="Disordered" evidence="1">
    <location>
        <begin position="128"/>
        <end position="151"/>
    </location>
</feature>
<feature type="domain" description="DUF4116" evidence="2">
    <location>
        <begin position="59"/>
        <end position="103"/>
    </location>
</feature>
<feature type="compositionally biased region" description="Acidic residues" evidence="1">
    <location>
        <begin position="137"/>
        <end position="151"/>
    </location>
</feature>
<gene>
    <name evidence="3" type="ORF">SO694_00123025</name>
</gene>